<gene>
    <name evidence="2" type="ORF">BGZ65_002827</name>
</gene>
<comment type="caution">
    <text evidence="2">The sequence shown here is derived from an EMBL/GenBank/DDBJ whole genome shotgun (WGS) entry which is preliminary data.</text>
</comment>
<keyword evidence="3" id="KW-1185">Reference proteome</keyword>
<evidence type="ECO:0000256" key="1">
    <source>
        <dbReference type="SAM" id="MobiDB-lite"/>
    </source>
</evidence>
<name>A0A9P6LSU8_9FUNG</name>
<evidence type="ECO:0000313" key="2">
    <source>
        <dbReference type="EMBL" id="KAF9935984.1"/>
    </source>
</evidence>
<dbReference type="OrthoDB" id="515401at2759"/>
<dbReference type="Proteomes" id="UP000749646">
    <property type="component" value="Unassembled WGS sequence"/>
</dbReference>
<feature type="region of interest" description="Disordered" evidence="1">
    <location>
        <begin position="1"/>
        <end position="22"/>
    </location>
</feature>
<sequence>MPSAGLFSTTPASAAAPAPSATPAKSLVFDDTLVEHMRPGHMYKFLNILEKRCHVLRSRLGMPPLSASTLDHEQQLLNLLQPQPQQQQQQAQQTLSNTTRTEDGFQTMPLSATKDATSNEIWSSAATASFQQHSNDLISSFLHLYEPNNAFMGRDMDMDMDDSESKTENAQSEDAVEDDTNGTLFFSSSFPSSSVSSLLTSGSNMMTNEATDQGKFWQSTPNSITICASE</sequence>
<dbReference type="EMBL" id="JAAAHW010009817">
    <property type="protein sequence ID" value="KAF9935984.1"/>
    <property type="molecule type" value="Genomic_DNA"/>
</dbReference>
<dbReference type="AlphaFoldDB" id="A0A9P6LSU8"/>
<accession>A0A9P6LSU8</accession>
<proteinExistence type="predicted"/>
<feature type="compositionally biased region" description="Low complexity" evidence="1">
    <location>
        <begin position="82"/>
        <end position="93"/>
    </location>
</feature>
<protein>
    <submittedName>
        <fullName evidence="2">Uncharacterized protein</fullName>
    </submittedName>
</protein>
<feature type="region of interest" description="Disordered" evidence="1">
    <location>
        <begin position="82"/>
        <end position="105"/>
    </location>
</feature>
<organism evidence="2 3">
    <name type="scientific">Modicella reniformis</name>
    <dbReference type="NCBI Taxonomy" id="1440133"/>
    <lineage>
        <taxon>Eukaryota</taxon>
        <taxon>Fungi</taxon>
        <taxon>Fungi incertae sedis</taxon>
        <taxon>Mucoromycota</taxon>
        <taxon>Mortierellomycotina</taxon>
        <taxon>Mortierellomycetes</taxon>
        <taxon>Mortierellales</taxon>
        <taxon>Mortierellaceae</taxon>
        <taxon>Modicella</taxon>
    </lineage>
</organism>
<reference evidence="2" key="1">
    <citation type="journal article" date="2020" name="Fungal Divers.">
        <title>Resolving the Mortierellaceae phylogeny through synthesis of multi-gene phylogenetics and phylogenomics.</title>
        <authorList>
            <person name="Vandepol N."/>
            <person name="Liber J."/>
            <person name="Desiro A."/>
            <person name="Na H."/>
            <person name="Kennedy M."/>
            <person name="Barry K."/>
            <person name="Grigoriev I.V."/>
            <person name="Miller A.N."/>
            <person name="O'Donnell K."/>
            <person name="Stajich J.E."/>
            <person name="Bonito G."/>
        </authorList>
    </citation>
    <scope>NUCLEOTIDE SEQUENCE</scope>
    <source>
        <strain evidence="2">MES-2147</strain>
    </source>
</reference>
<evidence type="ECO:0000313" key="3">
    <source>
        <dbReference type="Proteomes" id="UP000749646"/>
    </source>
</evidence>
<feature type="compositionally biased region" description="Low complexity" evidence="1">
    <location>
        <begin position="8"/>
        <end position="22"/>
    </location>
</feature>